<dbReference type="PANTHER" id="PTHR43289:SF6">
    <property type="entry name" value="SERINE_THREONINE-PROTEIN KINASE NEKL-3"/>
    <property type="match status" value="1"/>
</dbReference>
<accession>A0A2S8GDD1</accession>
<evidence type="ECO:0000256" key="2">
    <source>
        <dbReference type="ARBA" id="ARBA00022527"/>
    </source>
</evidence>
<dbReference type="InterPro" id="IPR000719">
    <property type="entry name" value="Prot_kinase_dom"/>
</dbReference>
<proteinExistence type="predicted"/>
<dbReference type="Proteomes" id="UP000237819">
    <property type="component" value="Unassembled WGS sequence"/>
</dbReference>
<evidence type="ECO:0000256" key="3">
    <source>
        <dbReference type="ARBA" id="ARBA00022679"/>
    </source>
</evidence>
<evidence type="ECO:0000256" key="6">
    <source>
        <dbReference type="ARBA" id="ARBA00022840"/>
    </source>
</evidence>
<dbReference type="GO" id="GO:0005524">
    <property type="term" value="F:ATP binding"/>
    <property type="evidence" value="ECO:0007669"/>
    <property type="project" value="UniProtKB-UniRule"/>
</dbReference>
<dbReference type="RefSeq" id="WP_105338832.1">
    <property type="nucleotide sequence ID" value="NZ_PUHZ01000025.1"/>
</dbReference>
<evidence type="ECO:0000256" key="7">
    <source>
        <dbReference type="PROSITE-ProRule" id="PRU10141"/>
    </source>
</evidence>
<dbReference type="SMART" id="SM00220">
    <property type="entry name" value="S_TKc"/>
    <property type="match status" value="1"/>
</dbReference>
<organism evidence="10 11">
    <name type="scientific">Blastopirellula marina</name>
    <dbReference type="NCBI Taxonomy" id="124"/>
    <lineage>
        <taxon>Bacteria</taxon>
        <taxon>Pseudomonadati</taxon>
        <taxon>Planctomycetota</taxon>
        <taxon>Planctomycetia</taxon>
        <taxon>Pirellulales</taxon>
        <taxon>Pirellulaceae</taxon>
        <taxon>Blastopirellula</taxon>
    </lineage>
</organism>
<dbReference type="PROSITE" id="PS50011">
    <property type="entry name" value="PROTEIN_KINASE_DOM"/>
    <property type="match status" value="1"/>
</dbReference>
<dbReference type="InterPro" id="IPR017441">
    <property type="entry name" value="Protein_kinase_ATP_BS"/>
</dbReference>
<keyword evidence="6 7" id="KW-0067">ATP-binding</keyword>
<evidence type="ECO:0000313" key="10">
    <source>
        <dbReference type="EMBL" id="PQO42251.1"/>
    </source>
</evidence>
<dbReference type="PROSITE" id="PS00107">
    <property type="entry name" value="PROTEIN_KINASE_ATP"/>
    <property type="match status" value="1"/>
</dbReference>
<keyword evidence="2" id="KW-0723">Serine/threonine-protein kinase</keyword>
<keyword evidence="5" id="KW-0418">Kinase</keyword>
<dbReference type="Gene3D" id="3.30.200.20">
    <property type="entry name" value="Phosphorylase Kinase, domain 1"/>
    <property type="match status" value="1"/>
</dbReference>
<dbReference type="EMBL" id="PUHZ01000025">
    <property type="protein sequence ID" value="PQO42251.1"/>
    <property type="molecule type" value="Genomic_DNA"/>
</dbReference>
<keyword evidence="3" id="KW-0808">Transferase</keyword>
<dbReference type="Gene3D" id="1.10.510.10">
    <property type="entry name" value="Transferase(Phosphotransferase) domain 1"/>
    <property type="match status" value="1"/>
</dbReference>
<dbReference type="InterPro" id="IPR011009">
    <property type="entry name" value="Kinase-like_dom_sf"/>
</dbReference>
<dbReference type="AlphaFoldDB" id="A0A2S8GDD1"/>
<name>A0A2S8GDD1_9BACT</name>
<feature type="compositionally biased region" description="Basic and acidic residues" evidence="8">
    <location>
        <begin position="12"/>
        <end position="31"/>
    </location>
</feature>
<feature type="compositionally biased region" description="Basic and acidic residues" evidence="8">
    <location>
        <begin position="57"/>
        <end position="66"/>
    </location>
</feature>
<dbReference type="CDD" id="cd14014">
    <property type="entry name" value="STKc_PknB_like"/>
    <property type="match status" value="1"/>
</dbReference>
<dbReference type="OrthoDB" id="6111975at2"/>
<sequence length="913" mass="100229">MSDSTPDSDSSPPDRDDRIATPAERLPEVHGSDSVTQTSRPSDRNFLEEPPTVISSPKDHQNDSHSRPYSSAELTLGKELVGQTLGHFHLDGFVGAGGMGAVFRGHDIRLNRRVAVKVLSGEHNAREETVRRFQNEATSAARLDHPNIARVYFVGEDKGWNYIVFEYIDGTNIRDEVERSGPLPIELAISYLVQVAEALDHATTRDVVHRDIKPSNILVDSQHRAKLVDMGLARLHQVNSQDSDLTASGMTLGTFDYISPEQARDPRSADVRSDLYSLGCTFFFMLTGRPPFPEGTVLQKLLSHSGEEPPDPREFRPDLPEEMVHILSRLMAKNPNDRYQKAGELIASALMVIDELALAAPHVTSSVYIPTTESRSTLLERHLPWALPVVILLAIVFVSDAIWSAQDDSWIPSHGINPNEFTPIDRSEAARSGNKSGTSPSDKGSGKATPIPAEDRNPTLENTATPVAGTLAGGSSAGSITADVSSIDSLIPPTMSGSQKETAEKTETPDVPIAANVIAVPTDVETIYEAITMVQDDPLFDTIELRFNGERRERPLLIDNASVTIRAGVGFSPTVVFTPVDLDPPSRMVLITRGSLTLQQVSVKLMVPTGSMRPWMLFEMENAKQLVLEGCQVTVERPDEMMLPEAMRPRPSVVAMRPIPIDPTDPMAMVMSRYSVIKVQDSVIRGEASMIRSTGKQPLRIQFENNLFALSGNLLSSESTNTESVMSGKVWLDLDGCTIDTGGSIIRREGASNISLSMAMVNCIVSWGKGRPFLLQRSSTQTTDQMLRGLDFSDDDLKNLKNNVYDMSSGARPMMLLESTAQEGDTVSIDYADWKSRWQDTLSEPSDTIWATPLVLTRLHSQRSVLDYTLLEDLLKNPAWRPGRRNAGVDFTELPFLPSSLPGATRGKSAIIN</sequence>
<feature type="domain" description="Protein kinase" evidence="9">
    <location>
        <begin position="88"/>
        <end position="351"/>
    </location>
</feature>
<protein>
    <recommendedName>
        <fullName evidence="1">non-specific serine/threonine protein kinase</fullName>
        <ecNumber evidence="1">2.7.11.1</ecNumber>
    </recommendedName>
</protein>
<dbReference type="InterPro" id="IPR008271">
    <property type="entry name" value="Ser/Thr_kinase_AS"/>
</dbReference>
<keyword evidence="4 7" id="KW-0547">Nucleotide-binding</keyword>
<evidence type="ECO:0000259" key="9">
    <source>
        <dbReference type="PROSITE" id="PS50011"/>
    </source>
</evidence>
<feature type="region of interest" description="Disordered" evidence="8">
    <location>
        <begin position="1"/>
        <end position="70"/>
    </location>
</feature>
<dbReference type="Pfam" id="PF00069">
    <property type="entry name" value="Pkinase"/>
    <property type="match status" value="1"/>
</dbReference>
<dbReference type="GO" id="GO:0004674">
    <property type="term" value="F:protein serine/threonine kinase activity"/>
    <property type="evidence" value="ECO:0007669"/>
    <property type="project" value="UniProtKB-KW"/>
</dbReference>
<dbReference type="PROSITE" id="PS00108">
    <property type="entry name" value="PROTEIN_KINASE_ST"/>
    <property type="match status" value="1"/>
</dbReference>
<feature type="region of interest" description="Disordered" evidence="8">
    <location>
        <begin position="414"/>
        <end position="476"/>
    </location>
</feature>
<evidence type="ECO:0000313" key="11">
    <source>
        <dbReference type="Proteomes" id="UP000237819"/>
    </source>
</evidence>
<evidence type="ECO:0000256" key="5">
    <source>
        <dbReference type="ARBA" id="ARBA00022777"/>
    </source>
</evidence>
<feature type="region of interest" description="Disordered" evidence="8">
    <location>
        <begin position="488"/>
        <end position="508"/>
    </location>
</feature>
<dbReference type="PANTHER" id="PTHR43289">
    <property type="entry name" value="MITOGEN-ACTIVATED PROTEIN KINASE KINASE KINASE 20-RELATED"/>
    <property type="match status" value="1"/>
</dbReference>
<dbReference type="EC" id="2.7.11.1" evidence="1"/>
<gene>
    <name evidence="10" type="ORF">C5Y93_28310</name>
</gene>
<dbReference type="FunFam" id="1.10.510.10:FF:000021">
    <property type="entry name" value="Serine/threonine protein kinase"/>
    <property type="match status" value="1"/>
</dbReference>
<evidence type="ECO:0000256" key="8">
    <source>
        <dbReference type="SAM" id="MobiDB-lite"/>
    </source>
</evidence>
<feature type="binding site" evidence="7">
    <location>
        <position position="117"/>
    </location>
    <ligand>
        <name>ATP</name>
        <dbReference type="ChEBI" id="CHEBI:30616"/>
    </ligand>
</feature>
<comment type="caution">
    <text evidence="10">The sequence shown here is derived from an EMBL/GenBank/DDBJ whole genome shotgun (WGS) entry which is preliminary data.</text>
</comment>
<dbReference type="SUPFAM" id="SSF56112">
    <property type="entry name" value="Protein kinase-like (PK-like)"/>
    <property type="match status" value="1"/>
</dbReference>
<feature type="compositionally biased region" description="Low complexity" evidence="8">
    <location>
        <begin position="1"/>
        <end position="11"/>
    </location>
</feature>
<evidence type="ECO:0000256" key="4">
    <source>
        <dbReference type="ARBA" id="ARBA00022741"/>
    </source>
</evidence>
<evidence type="ECO:0000256" key="1">
    <source>
        <dbReference type="ARBA" id="ARBA00012513"/>
    </source>
</evidence>
<feature type="compositionally biased region" description="Polar residues" evidence="8">
    <location>
        <begin position="433"/>
        <end position="442"/>
    </location>
</feature>
<reference evidence="10 11" key="1">
    <citation type="submission" date="2018-02" db="EMBL/GenBank/DDBJ databases">
        <title>Comparative genomes isolates from brazilian mangrove.</title>
        <authorList>
            <person name="Araujo J.E."/>
            <person name="Taketani R.G."/>
            <person name="Silva M.C.P."/>
            <person name="Loureco M.V."/>
            <person name="Andreote F.D."/>
        </authorList>
    </citation>
    <scope>NUCLEOTIDE SEQUENCE [LARGE SCALE GENOMIC DNA]</scope>
    <source>
        <strain evidence="10 11">Nap-Phe MGV</strain>
    </source>
</reference>